<keyword evidence="3" id="KW-1185">Reference proteome</keyword>
<comment type="caution">
    <text evidence="2">The sequence shown here is derived from an EMBL/GenBank/DDBJ whole genome shotgun (WGS) entry which is preliminary data.</text>
</comment>
<dbReference type="Proteomes" id="UP000789759">
    <property type="component" value="Unassembled WGS sequence"/>
</dbReference>
<name>A0A9N9ILP0_9GLOM</name>
<evidence type="ECO:0000313" key="2">
    <source>
        <dbReference type="EMBL" id="CAG8741133.1"/>
    </source>
</evidence>
<dbReference type="OrthoDB" id="2426671at2759"/>
<dbReference type="AlphaFoldDB" id="A0A9N9ILP0"/>
<feature type="non-terminal residue" evidence="2">
    <location>
        <position position="1"/>
    </location>
</feature>
<proteinExistence type="predicted"/>
<dbReference type="EMBL" id="CAJVQA010016109">
    <property type="protein sequence ID" value="CAG8741133.1"/>
    <property type="molecule type" value="Genomic_DNA"/>
</dbReference>
<organism evidence="2 3">
    <name type="scientific">Cetraspora pellucida</name>
    <dbReference type="NCBI Taxonomy" id="1433469"/>
    <lineage>
        <taxon>Eukaryota</taxon>
        <taxon>Fungi</taxon>
        <taxon>Fungi incertae sedis</taxon>
        <taxon>Mucoromycota</taxon>
        <taxon>Glomeromycotina</taxon>
        <taxon>Glomeromycetes</taxon>
        <taxon>Diversisporales</taxon>
        <taxon>Gigasporaceae</taxon>
        <taxon>Cetraspora</taxon>
    </lineage>
</organism>
<reference evidence="2" key="1">
    <citation type="submission" date="2021-06" db="EMBL/GenBank/DDBJ databases">
        <authorList>
            <person name="Kallberg Y."/>
            <person name="Tangrot J."/>
            <person name="Rosling A."/>
        </authorList>
    </citation>
    <scope>NUCLEOTIDE SEQUENCE</scope>
    <source>
        <strain evidence="2">FL966</strain>
    </source>
</reference>
<gene>
    <name evidence="2" type="ORF">CPELLU_LOCUS14091</name>
</gene>
<evidence type="ECO:0000313" key="3">
    <source>
        <dbReference type="Proteomes" id="UP000789759"/>
    </source>
</evidence>
<evidence type="ECO:0000256" key="1">
    <source>
        <dbReference type="SAM" id="Coils"/>
    </source>
</evidence>
<feature type="coiled-coil region" evidence="1">
    <location>
        <begin position="2"/>
        <end position="45"/>
    </location>
</feature>
<keyword evidence="1" id="KW-0175">Coiled coil</keyword>
<protein>
    <submittedName>
        <fullName evidence="2">13644_t:CDS:1</fullName>
    </submittedName>
</protein>
<sequence>KIKNATQQISEYKQALVHLSDQDIKQVIRNSMKENKKIIEQLSEEGIVEQYDKSGRLSAAILNSDIWDNILIVLSLVPLMLKEKDKEKYNTYLLRQCLSTYLKPRYKHTFAARHYHHSAKVSLASVARTDMKQHIDKHYFLASVKVAQVFAEVFASETVVIFQDDKAKISLGIPAIGLLLVDERRPNENPKHLKNIIEYSNLFRTLDLDYLTICIHALYQSAYNPIKHSMASFSEKLTEITLPVDEYAPDAALLLNQNNGFLLSVTKGKNGHFVNLIHAFQYFDKLNIPSYNRSCLSISKEMHQHSYCSEFNKSLLAANLVNFKVAKDANKYNHVLLEEKVSDLHKIQSDIELELIEV</sequence>
<accession>A0A9N9ILP0</accession>